<feature type="compositionally biased region" description="Polar residues" evidence="1">
    <location>
        <begin position="949"/>
        <end position="959"/>
    </location>
</feature>
<gene>
    <name evidence="2" type="ORF">R3P38DRAFT_3337293</name>
</gene>
<feature type="compositionally biased region" description="Acidic residues" evidence="1">
    <location>
        <begin position="158"/>
        <end position="170"/>
    </location>
</feature>
<organism evidence="2 3">
    <name type="scientific">Favolaschia claudopus</name>
    <dbReference type="NCBI Taxonomy" id="2862362"/>
    <lineage>
        <taxon>Eukaryota</taxon>
        <taxon>Fungi</taxon>
        <taxon>Dikarya</taxon>
        <taxon>Basidiomycota</taxon>
        <taxon>Agaricomycotina</taxon>
        <taxon>Agaricomycetes</taxon>
        <taxon>Agaricomycetidae</taxon>
        <taxon>Agaricales</taxon>
        <taxon>Marasmiineae</taxon>
        <taxon>Mycenaceae</taxon>
        <taxon>Favolaschia</taxon>
    </lineage>
</organism>
<feature type="compositionally biased region" description="Low complexity" evidence="1">
    <location>
        <begin position="784"/>
        <end position="820"/>
    </location>
</feature>
<protein>
    <submittedName>
        <fullName evidence="2">Uncharacterized protein</fullName>
    </submittedName>
</protein>
<evidence type="ECO:0000313" key="2">
    <source>
        <dbReference type="EMBL" id="KAK6969033.1"/>
    </source>
</evidence>
<feature type="region of interest" description="Disordered" evidence="1">
    <location>
        <begin position="487"/>
        <end position="520"/>
    </location>
</feature>
<feature type="compositionally biased region" description="Low complexity" evidence="1">
    <location>
        <begin position="395"/>
        <end position="408"/>
    </location>
</feature>
<name>A0AAV9Z2F0_9AGAR</name>
<feature type="region of interest" description="Disordered" evidence="1">
    <location>
        <begin position="154"/>
        <end position="182"/>
    </location>
</feature>
<dbReference type="Proteomes" id="UP001362999">
    <property type="component" value="Unassembled WGS sequence"/>
</dbReference>
<sequence length="959" mass="101537">MAPPFKLTPPQRQFLLMYMGDFIKRQAEKKLSLFWPLFFKAWFAAYPEHASLELPVPGSPEQRPLTAAETKALGDAIQTKKAQLTNCFRNGRQKLVSATNGAADSAIAAVLSRILKLGPAKRQRTHQPIEIFQKRNPELIKAALVEAGYDLLNSKNDADEDDDWTDESEDSPAARAKRAKSQRMRLRTQTVRILWNEAEPDEREAVQEELEEEKLKAAVEAQQKSEGLSPGTPAQRQEGIDGLETLFTAVHRAIFELMGWVGFTICGGPNPRMNGDLTLKIFCFGETDEGNDFEACYVDFNKNIVQAFQDFLRLCFSEESCASWATQTTAPSVLDGRTVERINSEVPQEAPAPTTTTKKQSKTKSKTTKSKSKTKPKKTTSSTEIGPSEVHSASDDAPSAPDDAPTTPLRTEDLVLPSENADLASESPGPEGTWFLSDEPEDVPSTTHQWPAGMTAPLSPEAATALGTIERGGLPNLATMAIDPQLLDHSDDPLSRLPESTSHVSYPKPKPARTSTSTTAPTAVTTEPIVVGPTINVDGYNFPLTSAGHSPAASTSAIPSGSADPFRRSELFSVFASRQPLPSVFPSTPYIPSKAFQSAFNTRSPIAPPTSQSRQTWAARTTLATIADHNQGKSDTSHANNSSSSPPPATSTPSSPPAPAAPASHPIAPPSTPSSPPAPAAPASHPIAPPSTLPSPPAPAAPVSRPVAAEPPLAPILPLSRPAVQPPTPKTTRKTSTASAAKKESAAIHAAKVAVVEDSVKKPRGRPRRSPLANDITNDLIGDPASTPLSPPSTSMTPAALPATSPPSMNIPSTSTTSAPAAPPSADIPEIPRGNVNICVDPGRFGNRFHAKLAAEKEKKEKAAAAAAKKKGWVQREVAGATVVTFNGPATSTSATDPPARTSARGRPLKTAKRPDGTDVQAVTKGTRKAVAAEASVPAAGNKRKAASAPTTTKPSGKR</sequence>
<evidence type="ECO:0000256" key="1">
    <source>
        <dbReference type="SAM" id="MobiDB-lite"/>
    </source>
</evidence>
<feature type="compositionally biased region" description="Basic residues" evidence="1">
    <location>
        <begin position="359"/>
        <end position="378"/>
    </location>
</feature>
<evidence type="ECO:0000313" key="3">
    <source>
        <dbReference type="Proteomes" id="UP001362999"/>
    </source>
</evidence>
<accession>A0AAV9Z2F0</accession>
<feature type="compositionally biased region" description="Pro residues" evidence="1">
    <location>
        <begin position="645"/>
        <end position="660"/>
    </location>
</feature>
<feature type="compositionally biased region" description="Low complexity" evidence="1">
    <location>
        <begin position="701"/>
        <end position="719"/>
    </location>
</feature>
<dbReference type="EMBL" id="JAWWNJ010000235">
    <property type="protein sequence ID" value="KAK6969033.1"/>
    <property type="molecule type" value="Genomic_DNA"/>
</dbReference>
<feature type="region of interest" description="Disordered" evidence="1">
    <location>
        <begin position="885"/>
        <end position="959"/>
    </location>
</feature>
<feature type="region of interest" description="Disordered" evidence="1">
    <location>
        <begin position="630"/>
        <end position="833"/>
    </location>
</feature>
<feature type="region of interest" description="Disordered" evidence="1">
    <location>
        <begin position="343"/>
        <end position="457"/>
    </location>
</feature>
<feature type="compositionally biased region" description="Polar residues" evidence="1">
    <location>
        <begin position="885"/>
        <end position="896"/>
    </location>
</feature>
<feature type="compositionally biased region" description="Pro residues" evidence="1">
    <location>
        <begin position="687"/>
        <end position="700"/>
    </location>
</feature>
<feature type="compositionally biased region" description="Low complexity" evidence="1">
    <location>
        <begin position="930"/>
        <end position="940"/>
    </location>
</feature>
<dbReference type="AlphaFoldDB" id="A0AAV9Z2F0"/>
<reference evidence="2 3" key="1">
    <citation type="journal article" date="2024" name="J Genomics">
        <title>Draft genome sequencing and assembly of Favolaschia claudopus CIRM-BRFM 2984 isolated from oak limbs.</title>
        <authorList>
            <person name="Navarro D."/>
            <person name="Drula E."/>
            <person name="Chaduli D."/>
            <person name="Cazenave R."/>
            <person name="Ahrendt S."/>
            <person name="Wang J."/>
            <person name="Lipzen A."/>
            <person name="Daum C."/>
            <person name="Barry K."/>
            <person name="Grigoriev I.V."/>
            <person name="Favel A."/>
            <person name="Rosso M.N."/>
            <person name="Martin F."/>
        </authorList>
    </citation>
    <scope>NUCLEOTIDE SEQUENCE [LARGE SCALE GENOMIC DNA]</scope>
    <source>
        <strain evidence="2 3">CIRM-BRFM 2984</strain>
    </source>
</reference>
<feature type="compositionally biased region" description="Pro residues" evidence="1">
    <location>
        <begin position="667"/>
        <end position="680"/>
    </location>
</feature>
<proteinExistence type="predicted"/>
<comment type="caution">
    <text evidence="2">The sequence shown here is derived from an EMBL/GenBank/DDBJ whole genome shotgun (WGS) entry which is preliminary data.</text>
</comment>
<keyword evidence="3" id="KW-1185">Reference proteome</keyword>